<dbReference type="EMBL" id="JAAGME010000251">
    <property type="protein sequence ID" value="NEB66663.1"/>
    <property type="molecule type" value="Genomic_DNA"/>
</dbReference>
<keyword evidence="2 4" id="KW-0238">DNA-binding</keyword>
<dbReference type="GO" id="GO:0000976">
    <property type="term" value="F:transcription cis-regulatory region binding"/>
    <property type="evidence" value="ECO:0007669"/>
    <property type="project" value="TreeGrafter"/>
</dbReference>
<dbReference type="Proteomes" id="UP000471648">
    <property type="component" value="Unassembled WGS sequence"/>
</dbReference>
<feature type="region of interest" description="Disordered" evidence="5">
    <location>
        <begin position="1"/>
        <end position="28"/>
    </location>
</feature>
<feature type="compositionally biased region" description="Basic and acidic residues" evidence="5">
    <location>
        <begin position="1"/>
        <end position="11"/>
    </location>
</feature>
<evidence type="ECO:0000256" key="5">
    <source>
        <dbReference type="SAM" id="MobiDB-lite"/>
    </source>
</evidence>
<dbReference type="GO" id="GO:0045892">
    <property type="term" value="P:negative regulation of DNA-templated transcription"/>
    <property type="evidence" value="ECO:0007669"/>
    <property type="project" value="InterPro"/>
</dbReference>
<evidence type="ECO:0000256" key="1">
    <source>
        <dbReference type="ARBA" id="ARBA00023015"/>
    </source>
</evidence>
<dbReference type="AlphaFoldDB" id="A0A6N9V1X5"/>
<dbReference type="Gene3D" id="1.10.357.10">
    <property type="entry name" value="Tetracycline Repressor, domain 2"/>
    <property type="match status" value="1"/>
</dbReference>
<evidence type="ECO:0000313" key="7">
    <source>
        <dbReference type="EMBL" id="NEB66663.1"/>
    </source>
</evidence>
<dbReference type="Pfam" id="PF00440">
    <property type="entry name" value="TetR_N"/>
    <property type="match status" value="1"/>
</dbReference>
<feature type="DNA-binding region" description="H-T-H motif" evidence="4">
    <location>
        <begin position="50"/>
        <end position="69"/>
    </location>
</feature>
<dbReference type="InterPro" id="IPR004111">
    <property type="entry name" value="Repressor_TetR_C"/>
</dbReference>
<evidence type="ECO:0000256" key="4">
    <source>
        <dbReference type="PROSITE-ProRule" id="PRU00335"/>
    </source>
</evidence>
<proteinExistence type="predicted"/>
<dbReference type="InterPro" id="IPR001647">
    <property type="entry name" value="HTH_TetR"/>
</dbReference>
<dbReference type="InterPro" id="IPR050109">
    <property type="entry name" value="HTH-type_TetR-like_transc_reg"/>
</dbReference>
<keyword evidence="1" id="KW-0805">Transcription regulation</keyword>
<organism evidence="7 8">
    <name type="scientific">Streptomyces microflavus</name>
    <name type="common">Streptomyces lipmanii</name>
    <dbReference type="NCBI Taxonomy" id="1919"/>
    <lineage>
        <taxon>Bacteria</taxon>
        <taxon>Bacillati</taxon>
        <taxon>Actinomycetota</taxon>
        <taxon>Actinomycetes</taxon>
        <taxon>Kitasatosporales</taxon>
        <taxon>Streptomycetaceae</taxon>
        <taxon>Streptomyces</taxon>
    </lineage>
</organism>
<dbReference type="PROSITE" id="PS50977">
    <property type="entry name" value="HTH_TETR_2"/>
    <property type="match status" value="1"/>
</dbReference>
<accession>A0A6N9V1X5</accession>
<name>A0A6N9V1X5_STRMI</name>
<dbReference type="RefSeq" id="WP_055558592.1">
    <property type="nucleotide sequence ID" value="NZ_CP108360.1"/>
</dbReference>
<evidence type="ECO:0000259" key="6">
    <source>
        <dbReference type="PROSITE" id="PS50977"/>
    </source>
</evidence>
<dbReference type="SUPFAM" id="SSF46689">
    <property type="entry name" value="Homeodomain-like"/>
    <property type="match status" value="1"/>
</dbReference>
<dbReference type="PANTHER" id="PTHR30055:SF151">
    <property type="entry name" value="TRANSCRIPTIONAL REGULATORY PROTEIN"/>
    <property type="match status" value="1"/>
</dbReference>
<dbReference type="SUPFAM" id="SSF48498">
    <property type="entry name" value="Tetracyclin repressor-like, C-terminal domain"/>
    <property type="match status" value="1"/>
</dbReference>
<sequence length="235" mass="26450">MSGSEKTEKAAKATKTAKKKPVGRPRRLDPDVMVSTARRIVEEEGVAALSMRRVAKELGSTPMALYHYVQDKDELLMLTLSGTAAAFPRPELPEDPRERLVAVAVHMHDIIGRIPWVLDILALGELTDRNALWMVEEIIDCALACGLSPARSVRAYRTIWSYVYGDLVFRRAAARRAEQPSRREFFPEMITEKDTAELPRLTEVKEHWREYAADYETAAELDAIVEGLISRGTRG</sequence>
<reference evidence="7 8" key="1">
    <citation type="submission" date="2020-01" db="EMBL/GenBank/DDBJ databases">
        <title>Insect and environment-associated Actinomycetes.</title>
        <authorList>
            <person name="Currrie C."/>
            <person name="Chevrette M."/>
            <person name="Carlson C."/>
            <person name="Stubbendieck R."/>
            <person name="Wendt-Pienkowski E."/>
        </authorList>
    </citation>
    <scope>NUCLEOTIDE SEQUENCE [LARGE SCALE GENOMIC DNA]</scope>
    <source>
        <strain evidence="7 8">SID14438</strain>
    </source>
</reference>
<dbReference type="InterPro" id="IPR036271">
    <property type="entry name" value="Tet_transcr_reg_TetR-rel_C_sf"/>
</dbReference>
<gene>
    <name evidence="7" type="ORF">G3I39_06260</name>
</gene>
<evidence type="ECO:0000256" key="3">
    <source>
        <dbReference type="ARBA" id="ARBA00023163"/>
    </source>
</evidence>
<comment type="caution">
    <text evidence="7">The sequence shown here is derived from an EMBL/GenBank/DDBJ whole genome shotgun (WGS) entry which is preliminary data.</text>
</comment>
<dbReference type="InterPro" id="IPR009057">
    <property type="entry name" value="Homeodomain-like_sf"/>
</dbReference>
<dbReference type="Pfam" id="PF02909">
    <property type="entry name" value="TetR_C_1"/>
    <property type="match status" value="1"/>
</dbReference>
<evidence type="ECO:0000313" key="8">
    <source>
        <dbReference type="Proteomes" id="UP000471648"/>
    </source>
</evidence>
<dbReference type="PANTHER" id="PTHR30055">
    <property type="entry name" value="HTH-TYPE TRANSCRIPTIONAL REGULATOR RUTR"/>
    <property type="match status" value="1"/>
</dbReference>
<protein>
    <submittedName>
        <fullName evidence="7">TetR/AcrR family transcriptional regulator</fullName>
    </submittedName>
</protein>
<keyword evidence="3" id="KW-0804">Transcription</keyword>
<dbReference type="GO" id="GO:0003700">
    <property type="term" value="F:DNA-binding transcription factor activity"/>
    <property type="evidence" value="ECO:0007669"/>
    <property type="project" value="TreeGrafter"/>
</dbReference>
<feature type="compositionally biased region" description="Basic residues" evidence="5">
    <location>
        <begin position="15"/>
        <end position="25"/>
    </location>
</feature>
<evidence type="ECO:0000256" key="2">
    <source>
        <dbReference type="ARBA" id="ARBA00023125"/>
    </source>
</evidence>
<dbReference type="Gene3D" id="1.10.10.60">
    <property type="entry name" value="Homeodomain-like"/>
    <property type="match status" value="1"/>
</dbReference>
<feature type="domain" description="HTH tetR-type" evidence="6">
    <location>
        <begin position="27"/>
        <end position="87"/>
    </location>
</feature>